<protein>
    <recommendedName>
        <fullName evidence="4">DUF2059 domain-containing protein</fullName>
    </recommendedName>
</protein>
<keyword evidence="3" id="KW-1185">Reference proteome</keyword>
<evidence type="ECO:0000313" key="2">
    <source>
        <dbReference type="EMBL" id="MCJ2181735.1"/>
    </source>
</evidence>
<feature type="chain" id="PRO_5046662419" description="DUF2059 domain-containing protein" evidence="1">
    <location>
        <begin position="27"/>
        <end position="205"/>
    </location>
</feature>
<comment type="caution">
    <text evidence="2">The sequence shown here is derived from an EMBL/GenBank/DDBJ whole genome shotgun (WGS) entry which is preliminary data.</text>
</comment>
<gene>
    <name evidence="2" type="ORF">MTR62_03305</name>
</gene>
<evidence type="ECO:0000256" key="1">
    <source>
        <dbReference type="SAM" id="SignalP"/>
    </source>
</evidence>
<feature type="signal peptide" evidence="1">
    <location>
        <begin position="1"/>
        <end position="26"/>
    </location>
</feature>
<dbReference type="EMBL" id="JALHLF010000006">
    <property type="protein sequence ID" value="MCJ2181735.1"/>
    <property type="molecule type" value="Genomic_DNA"/>
</dbReference>
<organism evidence="2 3">
    <name type="scientific">Novosphingobium organovorum</name>
    <dbReference type="NCBI Taxonomy" id="2930092"/>
    <lineage>
        <taxon>Bacteria</taxon>
        <taxon>Pseudomonadati</taxon>
        <taxon>Pseudomonadota</taxon>
        <taxon>Alphaproteobacteria</taxon>
        <taxon>Sphingomonadales</taxon>
        <taxon>Sphingomonadaceae</taxon>
        <taxon>Novosphingobium</taxon>
    </lineage>
</organism>
<dbReference type="Proteomes" id="UP001162881">
    <property type="component" value="Unassembled WGS sequence"/>
</dbReference>
<accession>A0ABT0B9J3</accession>
<sequence>MIRSKTWLAAATLALTLPLGAPGVLAQTATEPEPSGAPAPETALDPQNLALARQILTIAFPPAQREAKMHELLTTMTSQFTQSVDLDKVSDPGLRALFESYFASIPEALRPAVAAFIPKQIEAISHAYARQFTRAQLTDTLAFARSPSGAAYLQHALDVMSDPEVAAANTAYMKDVLALGKSMGQDLQLKINAYIKAHPEVAKEG</sequence>
<evidence type="ECO:0008006" key="4">
    <source>
        <dbReference type="Google" id="ProtNLM"/>
    </source>
</evidence>
<dbReference type="RefSeq" id="WP_244016909.1">
    <property type="nucleotide sequence ID" value="NZ_JALHLF010000006.1"/>
</dbReference>
<proteinExistence type="predicted"/>
<name>A0ABT0B9J3_9SPHN</name>
<evidence type="ECO:0000313" key="3">
    <source>
        <dbReference type="Proteomes" id="UP001162881"/>
    </source>
</evidence>
<reference evidence="2" key="1">
    <citation type="submission" date="2022-03" db="EMBL/GenBank/DDBJ databases">
        <title>Identification of a novel bacterium isolated from mangrove sediments.</title>
        <authorList>
            <person name="Pan X."/>
        </authorList>
    </citation>
    <scope>NUCLEOTIDE SEQUENCE</scope>
    <source>
        <strain evidence="2">B1949</strain>
    </source>
</reference>
<keyword evidence="1" id="KW-0732">Signal</keyword>